<proteinExistence type="predicted"/>
<keyword evidence="2" id="KW-1185">Reference proteome</keyword>
<dbReference type="AlphaFoldDB" id="A0A085WVN9"/>
<dbReference type="RefSeq" id="WP_044180438.1">
    <property type="nucleotide sequence ID" value="NZ_JMCB01000001.1"/>
</dbReference>
<sequence>MSALEWVAKRVPKRIDTEEIGDALEHLQRLVAEGRPRWFIYLTVARACWAVLKHTVRHGAEQFLGVVMKITTGHGGDDR</sequence>
<accession>A0A085WVN9</accession>
<name>A0A085WVN9_9BACT</name>
<dbReference type="EMBL" id="JMCB01000001">
    <property type="protein sequence ID" value="KFE71752.1"/>
    <property type="molecule type" value="Genomic_DNA"/>
</dbReference>
<reference evidence="1 2" key="1">
    <citation type="submission" date="2014-04" db="EMBL/GenBank/DDBJ databases">
        <title>Genome assembly of Hyalangium minutum DSM 14724.</title>
        <authorList>
            <person name="Sharma G."/>
            <person name="Subramanian S."/>
        </authorList>
    </citation>
    <scope>NUCLEOTIDE SEQUENCE [LARGE SCALE GENOMIC DNA]</scope>
    <source>
        <strain evidence="1 2">DSM 14724</strain>
    </source>
</reference>
<organism evidence="1 2">
    <name type="scientific">Hyalangium minutum</name>
    <dbReference type="NCBI Taxonomy" id="394096"/>
    <lineage>
        <taxon>Bacteria</taxon>
        <taxon>Pseudomonadati</taxon>
        <taxon>Myxococcota</taxon>
        <taxon>Myxococcia</taxon>
        <taxon>Myxococcales</taxon>
        <taxon>Cystobacterineae</taxon>
        <taxon>Archangiaceae</taxon>
        <taxon>Hyalangium</taxon>
    </lineage>
</organism>
<comment type="caution">
    <text evidence="1">The sequence shown here is derived from an EMBL/GenBank/DDBJ whole genome shotgun (WGS) entry which is preliminary data.</text>
</comment>
<dbReference type="Proteomes" id="UP000028725">
    <property type="component" value="Unassembled WGS sequence"/>
</dbReference>
<evidence type="ECO:0000313" key="2">
    <source>
        <dbReference type="Proteomes" id="UP000028725"/>
    </source>
</evidence>
<dbReference type="STRING" id="394096.DB31_0013"/>
<protein>
    <submittedName>
        <fullName evidence="1">Uncharacterized protein</fullName>
    </submittedName>
</protein>
<evidence type="ECO:0000313" key="1">
    <source>
        <dbReference type="EMBL" id="KFE71752.1"/>
    </source>
</evidence>
<gene>
    <name evidence="1" type="ORF">DB31_0013</name>
</gene>